<organism evidence="1 2">
    <name type="scientific">Deinococcus arenicola</name>
    <dbReference type="NCBI Taxonomy" id="2994950"/>
    <lineage>
        <taxon>Bacteria</taxon>
        <taxon>Thermotogati</taxon>
        <taxon>Deinococcota</taxon>
        <taxon>Deinococci</taxon>
        <taxon>Deinococcales</taxon>
        <taxon>Deinococcaceae</taxon>
        <taxon>Deinococcus</taxon>
    </lineage>
</organism>
<dbReference type="Pfam" id="PF09573">
    <property type="entry name" value="RE_TaqI"/>
    <property type="match status" value="1"/>
</dbReference>
<name>A0ABU4DRL5_9DEIO</name>
<protein>
    <submittedName>
        <fullName evidence="1">Uncharacterized protein</fullName>
    </submittedName>
</protein>
<proteinExistence type="predicted"/>
<gene>
    <name evidence="1" type="ORF">ORD21_10800</name>
</gene>
<accession>A0ABU4DRL5</accession>
<keyword evidence="2" id="KW-1185">Reference proteome</keyword>
<dbReference type="Proteomes" id="UP001276150">
    <property type="component" value="Unassembled WGS sequence"/>
</dbReference>
<reference evidence="1 2" key="1">
    <citation type="submission" date="2022-11" db="EMBL/GenBank/DDBJ databases">
        <title>Deinococcus ZS9-10, Low Temperature and Draught-tolerating, UV-resistant Bacteria from Continental Antarctica.</title>
        <authorList>
            <person name="Cheng L."/>
        </authorList>
    </citation>
    <scope>NUCLEOTIDE SEQUENCE [LARGE SCALE GENOMIC DNA]</scope>
    <source>
        <strain evidence="1 2">ZS9-10</strain>
    </source>
</reference>
<evidence type="ECO:0000313" key="1">
    <source>
        <dbReference type="EMBL" id="MDV6375075.1"/>
    </source>
</evidence>
<dbReference type="RefSeq" id="WP_317640406.1">
    <property type="nucleotide sequence ID" value="NZ_JAPMIV010000018.1"/>
</dbReference>
<evidence type="ECO:0000313" key="2">
    <source>
        <dbReference type="Proteomes" id="UP001276150"/>
    </source>
</evidence>
<sequence>MTRPDDALRALERSLEDFELDSRWRGLHLVEFDLRGDLNPSRMLNSLFFDGGQLPGFADFCDAYVAQHFQAVGAMYWRLLELDPVKDAQTRERMMGRYAYQRFSDYLTANATDADLEQSLRARLYRTLAGIYTEYHAYFMTLNLLDPQRVSRSIEADQKGIDFTVSLHARVFNIHVSIDSESAFSALRAKIQTKRVAEADGVHVILPYGIHGRLPESTRKVGRGFHIFRESYIMGLIVAMQYYSGPDTVLLYQPASLSPFSSEEV</sequence>
<dbReference type="InterPro" id="IPR019073">
    <property type="entry name" value="Restrct_endonuc_II_TaqI"/>
</dbReference>
<comment type="caution">
    <text evidence="1">The sequence shown here is derived from an EMBL/GenBank/DDBJ whole genome shotgun (WGS) entry which is preliminary data.</text>
</comment>
<dbReference type="EMBL" id="JAPMIV010000018">
    <property type="protein sequence ID" value="MDV6375075.1"/>
    <property type="molecule type" value="Genomic_DNA"/>
</dbReference>